<evidence type="ECO:0000313" key="3">
    <source>
        <dbReference type="EMBL" id="XDQ62779.1"/>
    </source>
</evidence>
<feature type="compositionally biased region" description="Acidic residues" evidence="1">
    <location>
        <begin position="7"/>
        <end position="16"/>
    </location>
</feature>
<name>A0AB39SBN6_9ACTN</name>
<accession>A0AB39SBN6</accession>
<evidence type="ECO:0000256" key="1">
    <source>
        <dbReference type="SAM" id="MobiDB-lite"/>
    </source>
</evidence>
<feature type="region of interest" description="Disordered" evidence="1">
    <location>
        <begin position="1"/>
        <end position="31"/>
    </location>
</feature>
<dbReference type="AlphaFoldDB" id="A0AB39SBN6"/>
<organism evidence="3">
    <name type="scientific">Streptomyces sp. R35</name>
    <dbReference type="NCBI Taxonomy" id="3238630"/>
    <lineage>
        <taxon>Bacteria</taxon>
        <taxon>Bacillati</taxon>
        <taxon>Actinomycetota</taxon>
        <taxon>Actinomycetes</taxon>
        <taxon>Kitasatosporales</taxon>
        <taxon>Streptomycetaceae</taxon>
        <taxon>Streptomyces</taxon>
    </lineage>
</organism>
<reference evidence="3" key="1">
    <citation type="submission" date="2024-07" db="EMBL/GenBank/DDBJ databases">
        <authorList>
            <person name="Yu S.T."/>
        </authorList>
    </citation>
    <scope>NUCLEOTIDE SEQUENCE</scope>
    <source>
        <strain evidence="3">R35</strain>
    </source>
</reference>
<dbReference type="RefSeq" id="WP_369259652.1">
    <property type="nucleotide sequence ID" value="NZ_CP163440.1"/>
</dbReference>
<proteinExistence type="predicted"/>
<evidence type="ECO:0008006" key="4">
    <source>
        <dbReference type="Google" id="ProtNLM"/>
    </source>
</evidence>
<feature type="transmembrane region" description="Helical" evidence="2">
    <location>
        <begin position="234"/>
        <end position="256"/>
    </location>
</feature>
<protein>
    <recommendedName>
        <fullName evidence="4">DUF3592 domain-containing protein</fullName>
    </recommendedName>
</protein>
<feature type="transmembrane region" description="Helical" evidence="2">
    <location>
        <begin position="205"/>
        <end position="227"/>
    </location>
</feature>
<keyword evidence="2" id="KW-0472">Membrane</keyword>
<keyword evidence="2" id="KW-0812">Transmembrane</keyword>
<gene>
    <name evidence="3" type="ORF">AB5J50_19225</name>
</gene>
<sequence>MTRAEDDKDGQDDEGDPLSGRAGSALPKRPHPSATWPAAIGGVLLLIAAWLLLVNVRGALAEEREFRAAVACPTRTVSTGGSEDCLRTVTARIDRAERDTKHRGASYWLYVTEPGGKKDSAWIEGHTPGSPTAWSGTHVNVTLWRGEIRYVDFPAGRLSTHADPRGSYRPRLAASLGIGFFGLAPLWAGYWWARRSMASPLRAPWQLGLPMTGALTLAATSAVVALVTHGIWTALEYVAVAAGVVLLACTVAALVLRRRQKDDDTIEVTPSAPTSEQCFAGSVLGEGRYSAGGGGYLVAAPGVLLTTPDPTGAFARRPVPATLIPVRVRPPYWTDPHNGDYAAESVVIECRDGETPVVIVTKKENVAWVLGALESVATAPS</sequence>
<feature type="transmembrane region" description="Helical" evidence="2">
    <location>
        <begin position="34"/>
        <end position="54"/>
    </location>
</feature>
<keyword evidence="2" id="KW-1133">Transmembrane helix</keyword>
<feature type="transmembrane region" description="Helical" evidence="2">
    <location>
        <begin position="172"/>
        <end position="193"/>
    </location>
</feature>
<evidence type="ECO:0000256" key="2">
    <source>
        <dbReference type="SAM" id="Phobius"/>
    </source>
</evidence>
<dbReference type="EMBL" id="CP163440">
    <property type="protein sequence ID" value="XDQ62779.1"/>
    <property type="molecule type" value="Genomic_DNA"/>
</dbReference>